<dbReference type="Gene3D" id="3.40.50.1820">
    <property type="entry name" value="alpha/beta hydrolase"/>
    <property type="match status" value="1"/>
</dbReference>
<proteinExistence type="predicted"/>
<name>A0A7X1GA26_9PSED</name>
<keyword evidence="2" id="KW-0378">Hydrolase</keyword>
<keyword evidence="3" id="KW-1185">Reference proteome</keyword>
<dbReference type="Proteomes" id="UP000526003">
    <property type="component" value="Unassembled WGS sequence"/>
</dbReference>
<dbReference type="GO" id="GO:0016787">
    <property type="term" value="F:hydrolase activity"/>
    <property type="evidence" value="ECO:0007669"/>
    <property type="project" value="UniProtKB-KW"/>
</dbReference>
<dbReference type="InterPro" id="IPR002925">
    <property type="entry name" value="Dienelactn_hydro"/>
</dbReference>
<sequence length="269" mass="29698">MTDIVMQAKGFTRFDFSDGHYSHPVYDKGHGPKVIVMHELPGLTHTVLDFADRLIAAGFRVYLPLLFGELLDDAPVGNLAKLCISKEFGHLKAGTTAPVCDWLRALSREVQQQTPATERVGAIGMCVTGAFVIPLILEDAVVTGVVSQPSIPFSAVYRATGLGEGDWMREMNVSDQDLFDAADCAADKDKHILVQRFIDDRLCPAARVQLIAERFDQQAELHEYPSPTPHVAHPHAVLTEEYANAEPSDTDPTRIALQRVIEFLRVHLS</sequence>
<evidence type="ECO:0000313" key="3">
    <source>
        <dbReference type="Proteomes" id="UP000526003"/>
    </source>
</evidence>
<dbReference type="InterPro" id="IPR029058">
    <property type="entry name" value="AB_hydrolase_fold"/>
</dbReference>
<dbReference type="SUPFAM" id="SSF53474">
    <property type="entry name" value="alpha/beta-Hydrolases"/>
    <property type="match status" value="1"/>
</dbReference>
<dbReference type="EMBL" id="JACMYG010000002">
    <property type="protein sequence ID" value="MBC2688619.1"/>
    <property type="molecule type" value="Genomic_DNA"/>
</dbReference>
<evidence type="ECO:0000313" key="2">
    <source>
        <dbReference type="EMBL" id="MBC2688619.1"/>
    </source>
</evidence>
<evidence type="ECO:0000259" key="1">
    <source>
        <dbReference type="Pfam" id="PF01738"/>
    </source>
</evidence>
<organism evidence="2 3">
    <name type="scientific">Pseudomonas kielensis</name>
    <dbReference type="NCBI Taxonomy" id="2762577"/>
    <lineage>
        <taxon>Bacteria</taxon>
        <taxon>Pseudomonadati</taxon>
        <taxon>Pseudomonadota</taxon>
        <taxon>Gammaproteobacteria</taxon>
        <taxon>Pseudomonadales</taxon>
        <taxon>Pseudomonadaceae</taxon>
        <taxon>Pseudomonas</taxon>
    </lineage>
</organism>
<protein>
    <submittedName>
        <fullName evidence="2">Dienelactone hydrolase family protein</fullName>
    </submittedName>
</protein>
<dbReference type="AlphaFoldDB" id="A0A7X1GA26"/>
<gene>
    <name evidence="2" type="ORF">H7995_02270</name>
</gene>
<reference evidence="2 3" key="1">
    <citation type="submission" date="2020-08" db="EMBL/GenBank/DDBJ databases">
        <title>Pseudomonas sp. nov.</title>
        <authorList>
            <person name="Gieschler S."/>
            <person name="Fiedler G."/>
            <person name="Brinks E."/>
            <person name="Boehnlein C."/>
            <person name="Franz C.M.A.P."/>
            <person name="Kabisch J."/>
        </authorList>
    </citation>
    <scope>NUCLEOTIDE SEQUENCE [LARGE SCALE GENOMIC DNA]</scope>
    <source>
        <strain evidence="2 3">MBT-1</strain>
    </source>
</reference>
<dbReference type="Pfam" id="PF01738">
    <property type="entry name" value="DLH"/>
    <property type="match status" value="1"/>
</dbReference>
<feature type="domain" description="Dienelactone hydrolase" evidence="1">
    <location>
        <begin position="30"/>
        <end position="147"/>
    </location>
</feature>
<comment type="caution">
    <text evidence="2">The sequence shown here is derived from an EMBL/GenBank/DDBJ whole genome shotgun (WGS) entry which is preliminary data.</text>
</comment>
<dbReference type="RefSeq" id="WP_185817911.1">
    <property type="nucleotide sequence ID" value="NZ_JACMYG010000002.1"/>
</dbReference>
<accession>A0A7X1GA26</accession>